<keyword evidence="7 9" id="KW-0472">Membrane</keyword>
<evidence type="ECO:0000256" key="1">
    <source>
        <dbReference type="ARBA" id="ARBA00004477"/>
    </source>
</evidence>
<keyword evidence="4 9" id="KW-0812">Transmembrane</keyword>
<evidence type="ECO:0000313" key="10">
    <source>
        <dbReference type="Proteomes" id="UP000095287"/>
    </source>
</evidence>
<comment type="similarity">
    <text evidence="2">Belongs to the EMC6 family.</text>
</comment>
<proteinExistence type="inferred from homology"/>
<dbReference type="GO" id="GO:0034975">
    <property type="term" value="P:protein folding in endoplasmic reticulum"/>
    <property type="evidence" value="ECO:0007669"/>
    <property type="project" value="TreeGrafter"/>
</dbReference>
<keyword evidence="10" id="KW-1185">Reference proteome</keyword>
<evidence type="ECO:0000256" key="8">
    <source>
        <dbReference type="ARBA" id="ARBA00031072"/>
    </source>
</evidence>
<dbReference type="AlphaFoldDB" id="A0A1I7ZIT9"/>
<evidence type="ECO:0000256" key="5">
    <source>
        <dbReference type="ARBA" id="ARBA00022824"/>
    </source>
</evidence>
<dbReference type="Proteomes" id="UP000095287">
    <property type="component" value="Unplaced"/>
</dbReference>
<dbReference type="WBParaSite" id="L893_g26626.t1">
    <property type="protein sequence ID" value="L893_g26626.t1"/>
    <property type="gene ID" value="L893_g26626"/>
</dbReference>
<dbReference type="Pfam" id="PF07019">
    <property type="entry name" value="EMC6"/>
    <property type="match status" value="1"/>
</dbReference>
<feature type="transmembrane region" description="Helical" evidence="9">
    <location>
        <begin position="85"/>
        <end position="107"/>
    </location>
</feature>
<dbReference type="PANTHER" id="PTHR20994:SF0">
    <property type="entry name" value="ER MEMBRANE PROTEIN COMPLEX SUBUNIT 6"/>
    <property type="match status" value="1"/>
</dbReference>
<evidence type="ECO:0000256" key="9">
    <source>
        <dbReference type="SAM" id="Phobius"/>
    </source>
</evidence>
<dbReference type="InterPro" id="IPR029008">
    <property type="entry name" value="EMC6-like"/>
</dbReference>
<reference evidence="11" key="1">
    <citation type="submission" date="2016-11" db="UniProtKB">
        <authorList>
            <consortium name="WormBaseParasite"/>
        </authorList>
    </citation>
    <scope>IDENTIFICATION</scope>
</reference>
<protein>
    <recommendedName>
        <fullName evidence="3">ER membrane protein complex subunit 6</fullName>
    </recommendedName>
    <alternativeName>
        <fullName evidence="8">Transmembrane protein 93</fullName>
    </alternativeName>
</protein>
<evidence type="ECO:0000256" key="2">
    <source>
        <dbReference type="ARBA" id="ARBA00009436"/>
    </source>
</evidence>
<feature type="transmembrane region" description="Helical" evidence="9">
    <location>
        <begin position="39"/>
        <end position="65"/>
    </location>
</feature>
<dbReference type="GO" id="GO:0000045">
    <property type="term" value="P:autophagosome assembly"/>
    <property type="evidence" value="ECO:0007669"/>
    <property type="project" value="TreeGrafter"/>
</dbReference>
<organism evidence="10 11">
    <name type="scientific">Steinernema glaseri</name>
    <dbReference type="NCBI Taxonomy" id="37863"/>
    <lineage>
        <taxon>Eukaryota</taxon>
        <taxon>Metazoa</taxon>
        <taxon>Ecdysozoa</taxon>
        <taxon>Nematoda</taxon>
        <taxon>Chromadorea</taxon>
        <taxon>Rhabditida</taxon>
        <taxon>Tylenchina</taxon>
        <taxon>Panagrolaimomorpha</taxon>
        <taxon>Strongyloidoidea</taxon>
        <taxon>Steinernematidae</taxon>
        <taxon>Steinernema</taxon>
    </lineage>
</organism>
<evidence type="ECO:0000256" key="4">
    <source>
        <dbReference type="ARBA" id="ARBA00022692"/>
    </source>
</evidence>
<evidence type="ECO:0000256" key="6">
    <source>
        <dbReference type="ARBA" id="ARBA00022989"/>
    </source>
</evidence>
<sequence>MAVSSSKTDEVVVFSEAAMRHNFGVLEYSRTCQSAAAGMAAGIFGLTGIPGFLFYIVIVVIQALFWHVKAGFEWKTYFTDVTLPVTYSFVGGLFTYILFWVFLYGMVHVY</sequence>
<comment type="subcellular location">
    <subcellularLocation>
        <location evidence="1">Endoplasmic reticulum membrane</location>
        <topology evidence="1">Multi-pass membrane protein</topology>
    </subcellularLocation>
</comment>
<keyword evidence="5" id="KW-0256">Endoplasmic reticulum</keyword>
<keyword evidence="6 9" id="KW-1133">Transmembrane helix</keyword>
<evidence type="ECO:0000313" key="11">
    <source>
        <dbReference type="WBParaSite" id="L893_g26626.t1"/>
    </source>
</evidence>
<dbReference type="InterPro" id="IPR008504">
    <property type="entry name" value="Emc6"/>
</dbReference>
<accession>A0A1I7ZIT9</accession>
<evidence type="ECO:0000256" key="3">
    <source>
        <dbReference type="ARBA" id="ARBA00020827"/>
    </source>
</evidence>
<dbReference type="GO" id="GO:0072546">
    <property type="term" value="C:EMC complex"/>
    <property type="evidence" value="ECO:0007669"/>
    <property type="project" value="InterPro"/>
</dbReference>
<dbReference type="PANTHER" id="PTHR20994">
    <property type="entry name" value="ER MEMBRANE PROTEIN COMPLEX SUBUNIT 6"/>
    <property type="match status" value="1"/>
</dbReference>
<name>A0A1I7ZIT9_9BILA</name>
<evidence type="ECO:0000256" key="7">
    <source>
        <dbReference type="ARBA" id="ARBA00023136"/>
    </source>
</evidence>